<dbReference type="RefSeq" id="WP_116848406.1">
    <property type="nucleotide sequence ID" value="NZ_QTJU01000006.1"/>
</dbReference>
<dbReference type="PANTHER" id="PTHR33371">
    <property type="entry name" value="INTERMEMBRANE PHOSPHOLIPID TRANSPORT SYSTEM BINDING PROTEIN MLAD-RELATED"/>
    <property type="match status" value="1"/>
</dbReference>
<feature type="region of interest" description="Disordered" evidence="1">
    <location>
        <begin position="319"/>
        <end position="339"/>
    </location>
</feature>
<evidence type="ECO:0000313" key="5">
    <source>
        <dbReference type="Proteomes" id="UP000261284"/>
    </source>
</evidence>
<evidence type="ECO:0000259" key="3">
    <source>
        <dbReference type="Pfam" id="PF02470"/>
    </source>
</evidence>
<evidence type="ECO:0000256" key="2">
    <source>
        <dbReference type="SAM" id="Phobius"/>
    </source>
</evidence>
<feature type="transmembrane region" description="Helical" evidence="2">
    <location>
        <begin position="9"/>
        <end position="27"/>
    </location>
</feature>
<dbReference type="OrthoDB" id="9769132at2"/>
<dbReference type="InterPro" id="IPR052336">
    <property type="entry name" value="MlaD_Phospholipid_Transporter"/>
</dbReference>
<feature type="compositionally biased region" description="Low complexity" evidence="1">
    <location>
        <begin position="327"/>
        <end position="339"/>
    </location>
</feature>
<dbReference type="AlphaFoldDB" id="A0A3E1NGL5"/>
<keyword evidence="2" id="KW-1133">Transmembrane helix</keyword>
<keyword evidence="5" id="KW-1185">Reference proteome</keyword>
<protein>
    <submittedName>
        <fullName evidence="4">MCE family protein</fullName>
    </submittedName>
</protein>
<keyword evidence="2" id="KW-0472">Membrane</keyword>
<accession>A0A3E1NGL5</accession>
<dbReference type="InterPro" id="IPR003399">
    <property type="entry name" value="Mce/MlaD"/>
</dbReference>
<dbReference type="PANTHER" id="PTHR33371:SF4">
    <property type="entry name" value="INTERMEMBRANE PHOSPHOLIPID TRANSPORT SYSTEM BINDING PROTEIN MLAD"/>
    <property type="match status" value="1"/>
</dbReference>
<gene>
    <name evidence="4" type="ORF">DXN05_16675</name>
</gene>
<evidence type="ECO:0000256" key="1">
    <source>
        <dbReference type="SAM" id="MobiDB-lite"/>
    </source>
</evidence>
<proteinExistence type="predicted"/>
<name>A0A3E1NGL5_9BACT</name>
<keyword evidence="2" id="KW-0812">Transmembrane</keyword>
<comment type="caution">
    <text evidence="4">The sequence shown here is derived from an EMBL/GenBank/DDBJ whole genome shotgun (WGS) entry which is preliminary data.</text>
</comment>
<sequence>MKVSNETKIGALTVIAVALLFLGFNFLKGKSLFKSGHFLYAKYADTKGLVSSNAVMINGYQAGTVNDIQTQNGDLQQIVVTIKLNEDYHIPVNSVASIASNPLGSPNVEIKLGNATTFLKAGDTVLTANNGGVLGELTNKVGPVADQLKATLSSLDTVLKNVNTVLDPATKGNLQSVIGNLSKATAGLVTASASLQTLLNNETGALSQSLNNVNSFTKNLADNNSKISGVMDNLEATTNHLSKADIDGVVNKLKASVDNLNNAMTKLNSTDGSMGALINDKTLYNNLNSTIRSLNTLMDDFRLHPKRYVSLSVFGKKDKSTPLAGPTDSTYKTTTPTNH</sequence>
<dbReference type="EMBL" id="QTJU01000006">
    <property type="protein sequence ID" value="RFM27100.1"/>
    <property type="molecule type" value="Genomic_DNA"/>
</dbReference>
<feature type="domain" description="Mce/MlaD" evidence="3">
    <location>
        <begin position="39"/>
        <end position="111"/>
    </location>
</feature>
<dbReference type="Pfam" id="PF02470">
    <property type="entry name" value="MlaD"/>
    <property type="match status" value="1"/>
</dbReference>
<reference evidence="4 5" key="1">
    <citation type="submission" date="2018-08" db="EMBL/GenBank/DDBJ databases">
        <title>Chitinophagaceae sp. K23C18032701, a novel bacterium isolated from forest soil.</title>
        <authorList>
            <person name="Wang C."/>
        </authorList>
    </citation>
    <scope>NUCLEOTIDE SEQUENCE [LARGE SCALE GENOMIC DNA]</scope>
    <source>
        <strain evidence="4 5">K23C18032701</strain>
    </source>
</reference>
<evidence type="ECO:0000313" key="4">
    <source>
        <dbReference type="EMBL" id="RFM27100.1"/>
    </source>
</evidence>
<organism evidence="4 5">
    <name type="scientific">Deminuibacter soli</name>
    <dbReference type="NCBI Taxonomy" id="2291815"/>
    <lineage>
        <taxon>Bacteria</taxon>
        <taxon>Pseudomonadati</taxon>
        <taxon>Bacteroidota</taxon>
        <taxon>Chitinophagia</taxon>
        <taxon>Chitinophagales</taxon>
        <taxon>Chitinophagaceae</taxon>
        <taxon>Deminuibacter</taxon>
    </lineage>
</organism>
<dbReference type="Proteomes" id="UP000261284">
    <property type="component" value="Unassembled WGS sequence"/>
</dbReference>